<evidence type="ECO:0000256" key="3">
    <source>
        <dbReference type="ARBA" id="ARBA00022692"/>
    </source>
</evidence>
<feature type="transmembrane region" description="Helical" evidence="8">
    <location>
        <begin position="317"/>
        <end position="335"/>
    </location>
</feature>
<feature type="transmembrane region" description="Helical" evidence="8">
    <location>
        <begin position="606"/>
        <end position="632"/>
    </location>
</feature>
<dbReference type="GO" id="GO:0089718">
    <property type="term" value="P:amino acid import across plasma membrane"/>
    <property type="evidence" value="ECO:0007669"/>
    <property type="project" value="TreeGrafter"/>
</dbReference>
<dbReference type="Pfam" id="PF00209">
    <property type="entry name" value="SNF"/>
    <property type="match status" value="1"/>
</dbReference>
<comment type="caution">
    <text evidence="9">The sequence shown here is derived from an EMBL/GenBank/DDBJ whole genome shotgun (WGS) entry which is preliminary data.</text>
</comment>
<dbReference type="Proteomes" id="UP001176961">
    <property type="component" value="Unassembled WGS sequence"/>
</dbReference>
<feature type="region of interest" description="Disordered" evidence="7">
    <location>
        <begin position="47"/>
        <end position="66"/>
    </location>
</feature>
<dbReference type="PANTHER" id="PTHR11616">
    <property type="entry name" value="SODIUM/CHLORIDE DEPENDENT TRANSPORTER"/>
    <property type="match status" value="1"/>
</dbReference>
<dbReference type="InterPro" id="IPR000175">
    <property type="entry name" value="Na/ntran_symport"/>
</dbReference>
<feature type="transmembrane region" description="Helical" evidence="8">
    <location>
        <begin position="763"/>
        <end position="785"/>
    </location>
</feature>
<evidence type="ECO:0000256" key="4">
    <source>
        <dbReference type="ARBA" id="ARBA00022847"/>
    </source>
</evidence>
<evidence type="ECO:0000256" key="5">
    <source>
        <dbReference type="ARBA" id="ARBA00022989"/>
    </source>
</evidence>
<evidence type="ECO:0000256" key="8">
    <source>
        <dbReference type="SAM" id="Phobius"/>
    </source>
</evidence>
<feature type="transmembrane region" description="Helical" evidence="8">
    <location>
        <begin position="536"/>
        <end position="559"/>
    </location>
</feature>
<proteinExistence type="predicted"/>
<feature type="region of interest" description="Disordered" evidence="7">
    <location>
        <begin position="238"/>
        <end position="257"/>
    </location>
</feature>
<dbReference type="EMBL" id="CATQJL010000223">
    <property type="protein sequence ID" value="CAJ0599830.1"/>
    <property type="molecule type" value="Genomic_DNA"/>
</dbReference>
<feature type="transmembrane region" description="Helical" evidence="8">
    <location>
        <begin position="683"/>
        <end position="701"/>
    </location>
</feature>
<feature type="transmembrane region" description="Helical" evidence="8">
    <location>
        <begin position="503"/>
        <end position="524"/>
    </location>
</feature>
<gene>
    <name evidence="9" type="ORF">CYNAS_LOCUS11813</name>
</gene>
<dbReference type="PANTHER" id="PTHR11616:SF241">
    <property type="entry name" value="SODIUM- AND CHLORIDE-DEPENDENT GLYCINE TRANSPORTER 2"/>
    <property type="match status" value="1"/>
</dbReference>
<dbReference type="AlphaFoldDB" id="A0AA36GWU5"/>
<keyword evidence="2" id="KW-0813">Transport</keyword>
<feature type="transmembrane region" description="Helical" evidence="8">
    <location>
        <begin position="733"/>
        <end position="751"/>
    </location>
</feature>
<keyword evidence="6 8" id="KW-0472">Membrane</keyword>
<dbReference type="SUPFAM" id="SSF161070">
    <property type="entry name" value="SNF-like"/>
    <property type="match status" value="1"/>
</dbReference>
<feature type="transmembrane region" description="Helical" evidence="8">
    <location>
        <begin position="460"/>
        <end position="483"/>
    </location>
</feature>
<feature type="transmembrane region" description="Helical" evidence="8">
    <location>
        <begin position="276"/>
        <end position="296"/>
    </location>
</feature>
<organism evidence="9 10">
    <name type="scientific">Cylicocyclus nassatus</name>
    <name type="common">Nematode worm</name>
    <dbReference type="NCBI Taxonomy" id="53992"/>
    <lineage>
        <taxon>Eukaryota</taxon>
        <taxon>Metazoa</taxon>
        <taxon>Ecdysozoa</taxon>
        <taxon>Nematoda</taxon>
        <taxon>Chromadorea</taxon>
        <taxon>Rhabditida</taxon>
        <taxon>Rhabditina</taxon>
        <taxon>Rhabditomorpha</taxon>
        <taxon>Strongyloidea</taxon>
        <taxon>Strongylidae</taxon>
        <taxon>Cylicocyclus</taxon>
    </lineage>
</organism>
<feature type="transmembrane region" description="Helical" evidence="8">
    <location>
        <begin position="644"/>
        <end position="663"/>
    </location>
</feature>
<dbReference type="GO" id="GO:0005283">
    <property type="term" value="F:amino acid:sodium symporter activity"/>
    <property type="evidence" value="ECO:0007669"/>
    <property type="project" value="TreeGrafter"/>
</dbReference>
<keyword evidence="4" id="KW-0769">Symport</keyword>
<sequence>MLATDIEIELAAIGRLATKNQRSIRKILHRHILRAGFPYAEEKASHIANDKPDEHNNDEKNSENDGYREFEAEDTDVLPAVADESLTFAQVTLPGLPLAKACNDMSEERHLQKLLSYKDNEKREIYELHPVPVPVKISLITLSIGLHYSLDLSTSPFGSRSTGTIPVFNRVQEVYKMDTLITDTQLNETLPHTDANEKKQIGYDEKSSPFGLNGKSTSMEPDKVESLKHIARSNPTAPLVKNENSPAKENKDEVQGPNVEQISWQNPPTKINKAKVYFIIIYLFMLIVMVTPILHLEIFVGQYCQAGIIKACQFYGPAYEGVGVVVVFISVLFALQPNQRSYINLKHMWNLASNPASIVSCRKTELNDPTLANYCTSTYDTKYCKDTGQGVFFYGDNCTNDVFSIGTQIKASSLYYEHLTLPPNADFDLHRLFYSFFIYCSLALWGVCGFKVIRIVAALSYVLFAIFYIITAIQYMSIAKFGAFIGAILDATNAEVLFNIETYIFAFHASILALGVGTSGILCTSSFRNKNNDTFALTYGIMANHLVVATLSIFMYLSIISSLGSTGGHFFGSEERVHGSSDFSKGHHFVIATVTEVLMENNKSTFWAILHIGCMSMIGTINFCGHMLTICAEVRDRVEHHRQLWTAWALIAFCLMAFLMSVPRSITSIGAIWDQVLNHFTKYMLFLTVAMMVIVFVLIYGTREYAIDLLQLYPIKDGYRPWNSPAHPFHLKIFDFVVFILLTLMVAYYGYSLASFDNDAAFVVSHILIGVILASIIGCFAYNAYGSIKKDEAISMLFFVTPEHPSYWRITSLGNGMEEVSGELVSPRKMD</sequence>
<name>A0AA36GWU5_CYLNA</name>
<dbReference type="PROSITE" id="PS50267">
    <property type="entry name" value="NA_NEUROTRAN_SYMP_3"/>
    <property type="match status" value="1"/>
</dbReference>
<evidence type="ECO:0000313" key="9">
    <source>
        <dbReference type="EMBL" id="CAJ0599830.1"/>
    </source>
</evidence>
<keyword evidence="5 8" id="KW-1133">Transmembrane helix</keyword>
<reference evidence="9" key="1">
    <citation type="submission" date="2023-07" db="EMBL/GenBank/DDBJ databases">
        <authorList>
            <consortium name="CYATHOMIX"/>
        </authorList>
    </citation>
    <scope>NUCLEOTIDE SEQUENCE</scope>
    <source>
        <strain evidence="9">N/A</strain>
    </source>
</reference>
<keyword evidence="10" id="KW-1185">Reference proteome</keyword>
<evidence type="ECO:0000256" key="7">
    <source>
        <dbReference type="SAM" id="MobiDB-lite"/>
    </source>
</evidence>
<evidence type="ECO:0000256" key="2">
    <source>
        <dbReference type="ARBA" id="ARBA00022448"/>
    </source>
</evidence>
<dbReference type="GO" id="GO:0005886">
    <property type="term" value="C:plasma membrane"/>
    <property type="evidence" value="ECO:0007669"/>
    <property type="project" value="TreeGrafter"/>
</dbReference>
<dbReference type="InterPro" id="IPR037272">
    <property type="entry name" value="SNS_sf"/>
</dbReference>
<protein>
    <submittedName>
        <fullName evidence="9">Uncharacterized protein</fullName>
    </submittedName>
</protein>
<accession>A0AA36GWU5</accession>
<feature type="transmembrane region" description="Helical" evidence="8">
    <location>
        <begin position="432"/>
        <end position="453"/>
    </location>
</feature>
<keyword evidence="3 8" id="KW-0812">Transmembrane</keyword>
<evidence type="ECO:0000256" key="6">
    <source>
        <dbReference type="ARBA" id="ARBA00023136"/>
    </source>
</evidence>
<comment type="subcellular location">
    <subcellularLocation>
        <location evidence="1">Membrane</location>
        <topology evidence="1">Multi-pass membrane protein</topology>
    </subcellularLocation>
</comment>
<evidence type="ECO:0000313" key="10">
    <source>
        <dbReference type="Proteomes" id="UP001176961"/>
    </source>
</evidence>
<evidence type="ECO:0000256" key="1">
    <source>
        <dbReference type="ARBA" id="ARBA00004141"/>
    </source>
</evidence>